<dbReference type="VEuPathDB" id="FungiDB:RhiirFUN_024845"/>
<dbReference type="GO" id="GO:0005506">
    <property type="term" value="F:iron ion binding"/>
    <property type="evidence" value="ECO:0007669"/>
    <property type="project" value="InterPro"/>
</dbReference>
<dbReference type="PROSITE" id="PS00086">
    <property type="entry name" value="CYTOCHROME_P450"/>
    <property type="match status" value="1"/>
</dbReference>
<evidence type="ECO:0000256" key="5">
    <source>
        <dbReference type="SAM" id="Phobius"/>
    </source>
</evidence>
<dbReference type="CDD" id="cd00302">
    <property type="entry name" value="cytochrome_P450"/>
    <property type="match status" value="1"/>
</dbReference>
<accession>A0A2P4P7Q1</accession>
<keyword evidence="2 3" id="KW-0408">Iron</keyword>
<dbReference type="InterPro" id="IPR001128">
    <property type="entry name" value="Cyt_P450"/>
</dbReference>
<dbReference type="Proteomes" id="UP000018888">
    <property type="component" value="Unassembled WGS sequence"/>
</dbReference>
<dbReference type="PANTHER" id="PTHR24301">
    <property type="entry name" value="THROMBOXANE-A SYNTHASE"/>
    <property type="match status" value="1"/>
</dbReference>
<organism evidence="6 8">
    <name type="scientific">Rhizophagus irregularis (strain DAOM 181602 / DAOM 197198 / MUCL 43194)</name>
    <name type="common">Arbuscular mycorrhizal fungus</name>
    <name type="synonym">Glomus intraradices</name>
    <dbReference type="NCBI Taxonomy" id="747089"/>
    <lineage>
        <taxon>Eukaryota</taxon>
        <taxon>Fungi</taxon>
        <taxon>Fungi incertae sedis</taxon>
        <taxon>Mucoromycota</taxon>
        <taxon>Glomeromycotina</taxon>
        <taxon>Glomeromycetes</taxon>
        <taxon>Glomerales</taxon>
        <taxon>Glomeraceae</taxon>
        <taxon>Rhizophagus</taxon>
    </lineage>
</organism>
<gene>
    <name evidence="7" type="ORF">GLOIN_2v1478254</name>
    <name evidence="6" type="ORF">GLOIN_2v1883612</name>
</gene>
<dbReference type="EMBL" id="AUPC02000105">
    <property type="protein sequence ID" value="POG71643.1"/>
    <property type="molecule type" value="Genomic_DNA"/>
</dbReference>
<dbReference type="EMBL" id="AUPC02000343">
    <property type="protein sequence ID" value="POG61412.1"/>
    <property type="molecule type" value="Genomic_DNA"/>
</dbReference>
<dbReference type="AlphaFoldDB" id="A0A2P4P7Q1"/>
<evidence type="ECO:0000256" key="4">
    <source>
        <dbReference type="RuleBase" id="RU000461"/>
    </source>
</evidence>
<reference evidence="6 8" key="1">
    <citation type="journal article" date="2013" name="Proc. Natl. Acad. Sci. U.S.A.">
        <title>Genome of an arbuscular mycorrhizal fungus provides insight into the oldest plant symbiosis.</title>
        <authorList>
            <person name="Tisserant E."/>
            <person name="Malbreil M."/>
            <person name="Kuo A."/>
            <person name="Kohler A."/>
            <person name="Symeonidi A."/>
            <person name="Balestrini R."/>
            <person name="Charron P."/>
            <person name="Duensing N."/>
            <person name="Frei Dit Frey N."/>
            <person name="Gianinazzi-Pearson V."/>
            <person name="Gilbert L.B."/>
            <person name="Handa Y."/>
            <person name="Herr J.R."/>
            <person name="Hijri M."/>
            <person name="Koul R."/>
            <person name="Kawaguchi M."/>
            <person name="Krajinski F."/>
            <person name="Lammers P.J."/>
            <person name="Masclaux F.G."/>
            <person name="Murat C."/>
            <person name="Morin E."/>
            <person name="Ndikumana S."/>
            <person name="Pagni M."/>
            <person name="Petitpierre D."/>
            <person name="Requena N."/>
            <person name="Rosikiewicz P."/>
            <person name="Riley R."/>
            <person name="Saito K."/>
            <person name="San Clemente H."/>
            <person name="Shapiro H."/>
            <person name="van Tuinen D."/>
            <person name="Becard G."/>
            <person name="Bonfante P."/>
            <person name="Paszkowski U."/>
            <person name="Shachar-Hill Y.Y."/>
            <person name="Tuskan G.A."/>
            <person name="Young P.W."/>
            <person name="Sanders I.R."/>
            <person name="Henrissat B."/>
            <person name="Rensing S.A."/>
            <person name="Grigoriev I.V."/>
            <person name="Corradi N."/>
            <person name="Roux C."/>
            <person name="Martin F."/>
        </authorList>
    </citation>
    <scope>NUCLEOTIDE SEQUENCE [LARGE SCALE GENOMIC DNA]</scope>
    <source>
        <strain evidence="8">DAOM 181602 / DAOM 197198 / MUCL 43194</strain>
        <strain evidence="6">DAOM 197198</strain>
    </source>
</reference>
<feature type="transmembrane region" description="Helical" evidence="5">
    <location>
        <begin position="17"/>
        <end position="34"/>
    </location>
</feature>
<keyword evidence="8" id="KW-1185">Reference proteome</keyword>
<evidence type="ECO:0000256" key="3">
    <source>
        <dbReference type="PIRSR" id="PIRSR602401-1"/>
    </source>
</evidence>
<dbReference type="InterPro" id="IPR036396">
    <property type="entry name" value="Cyt_P450_sf"/>
</dbReference>
<proteinExistence type="inferred from homology"/>
<comment type="cofactor">
    <cofactor evidence="3">
        <name>heme</name>
        <dbReference type="ChEBI" id="CHEBI:30413"/>
    </cofactor>
</comment>
<keyword evidence="3 4" id="KW-0349">Heme</keyword>
<comment type="similarity">
    <text evidence="4">Belongs to the cytochrome P450 family.</text>
</comment>
<dbReference type="InterPro" id="IPR002401">
    <property type="entry name" value="Cyt_P450_E_grp-I"/>
</dbReference>
<feature type="binding site" description="axial binding residue" evidence="3">
    <location>
        <position position="494"/>
    </location>
    <ligand>
        <name>heme</name>
        <dbReference type="ChEBI" id="CHEBI:30413"/>
    </ligand>
    <ligandPart>
        <name>Fe</name>
        <dbReference type="ChEBI" id="CHEBI:18248"/>
    </ligandPart>
</feature>
<protein>
    <submittedName>
        <fullName evidence="6">Cytochrome P450</fullName>
    </submittedName>
</protein>
<dbReference type="GO" id="GO:0016705">
    <property type="term" value="F:oxidoreductase activity, acting on paired donors, with incorporation or reduction of molecular oxygen"/>
    <property type="evidence" value="ECO:0007669"/>
    <property type="project" value="InterPro"/>
</dbReference>
<keyword evidence="4" id="KW-0560">Oxidoreductase</keyword>
<dbReference type="Pfam" id="PF00067">
    <property type="entry name" value="p450"/>
    <property type="match status" value="1"/>
</dbReference>
<keyword evidence="5" id="KW-0812">Transmembrane</keyword>
<dbReference type="Gene3D" id="1.10.630.10">
    <property type="entry name" value="Cytochrome P450"/>
    <property type="match status" value="1"/>
</dbReference>
<evidence type="ECO:0000313" key="8">
    <source>
        <dbReference type="Proteomes" id="UP000018888"/>
    </source>
</evidence>
<reference evidence="6 8" key="2">
    <citation type="journal article" date="2018" name="New Phytol.">
        <title>High intraspecific genome diversity in the model arbuscular mycorrhizal symbiont Rhizophagus irregularis.</title>
        <authorList>
            <person name="Chen E.C.H."/>
            <person name="Morin E."/>
            <person name="Beaudet D."/>
            <person name="Noel J."/>
            <person name="Yildirir G."/>
            <person name="Ndikumana S."/>
            <person name="Charron P."/>
            <person name="St-Onge C."/>
            <person name="Giorgi J."/>
            <person name="Kruger M."/>
            <person name="Marton T."/>
            <person name="Ropars J."/>
            <person name="Grigoriev I.V."/>
            <person name="Hainaut M."/>
            <person name="Henrissat B."/>
            <person name="Roux C."/>
            <person name="Martin F."/>
            <person name="Corradi N."/>
        </authorList>
    </citation>
    <scope>NUCLEOTIDE SEQUENCE [LARGE SCALE GENOMIC DNA]</scope>
    <source>
        <strain evidence="8">DAOM 181602 / DAOM 197198 / MUCL 43194</strain>
        <strain evidence="6">DAOM 197198</strain>
    </source>
</reference>
<name>A0A2P4P7Q1_RHIID</name>
<evidence type="ECO:0000313" key="7">
    <source>
        <dbReference type="EMBL" id="POG71643.1"/>
    </source>
</evidence>
<evidence type="ECO:0000256" key="2">
    <source>
        <dbReference type="ARBA" id="ARBA00023004"/>
    </source>
</evidence>
<evidence type="ECO:0000313" key="6">
    <source>
        <dbReference type="EMBL" id="POG61412.1"/>
    </source>
</evidence>
<keyword evidence="5" id="KW-0472">Membrane</keyword>
<dbReference type="PRINTS" id="PR00385">
    <property type="entry name" value="P450"/>
</dbReference>
<dbReference type="GO" id="GO:0020037">
    <property type="term" value="F:heme binding"/>
    <property type="evidence" value="ECO:0007669"/>
    <property type="project" value="InterPro"/>
</dbReference>
<keyword evidence="4" id="KW-0503">Monooxygenase</keyword>
<keyword evidence="1 3" id="KW-0479">Metal-binding</keyword>
<comment type="caution">
    <text evidence="6">The sequence shown here is derived from an EMBL/GenBank/DDBJ whole genome shotgun (WGS) entry which is preliminary data.</text>
</comment>
<sequence>MIKMITEIFSSFKTSDILSLLIIFIILYVTQFYYKYFTRPNPLPGPFPIPILGNIHQKFRHEFNDWFMLLHKKYGDMFEIALGSQRFIVLCRPDLIENMIVPSKKTKYPLRIIVTEDLKEYFRTSGLGIISNEVYESWKYNRQLFTQSMSTSNFNNQAIEWTIELWEQMESYWNNLGEDYELNLTKWMRRFTNDIILRIATGIKNDSVLSYYNTLIKNDNRNINEKEKKKIEESESFIRSIEIFVEGMVVFFVFNKFIRRYVPFISGNVKRLLKNRDYLYDKIFNIIKKRRIEIDNTPLDQPLRHDMLTSHMIINTSRHLNVIRHEDDVLRPMEDREIFANIFDTMLGGTDTTANLFCFIVYYLGHYPEVKQKLQQELETVFGKNLTNPVTSKGLDELRYCDSVIKEVYRHIPVFFTVGRVNVENDNFGGYNWPKGTTFQMFLSAMMMSKNYWTDPEKFDPDRFYNIEESDKYLLEKQHVKNSFFMWGGGIRICPGRKLAMIELKCLLTLIYRKYNIEMADMNAPLKYRSDVITISKELIIKVKPRNS</sequence>
<dbReference type="InterPro" id="IPR017972">
    <property type="entry name" value="Cyt_P450_CS"/>
</dbReference>
<dbReference type="PRINTS" id="PR00463">
    <property type="entry name" value="EP450I"/>
</dbReference>
<dbReference type="GO" id="GO:0004497">
    <property type="term" value="F:monooxygenase activity"/>
    <property type="evidence" value="ECO:0007669"/>
    <property type="project" value="UniProtKB-KW"/>
</dbReference>
<dbReference type="SUPFAM" id="SSF48264">
    <property type="entry name" value="Cytochrome P450"/>
    <property type="match status" value="1"/>
</dbReference>
<evidence type="ECO:0000256" key="1">
    <source>
        <dbReference type="ARBA" id="ARBA00022723"/>
    </source>
</evidence>
<dbReference type="PANTHER" id="PTHR24301:SF2">
    <property type="entry name" value="THROMBOXANE-A SYNTHASE"/>
    <property type="match status" value="1"/>
</dbReference>
<keyword evidence="5" id="KW-1133">Transmembrane helix</keyword>